<reference evidence="2" key="1">
    <citation type="journal article" date="2024" name="IScience">
        <title>Strigolactones Initiate the Formation of Haustorium-like Structures in Castilleja.</title>
        <authorList>
            <person name="Buerger M."/>
            <person name="Peterson D."/>
            <person name="Chory J."/>
        </authorList>
    </citation>
    <scope>NUCLEOTIDE SEQUENCE [LARGE SCALE GENOMIC DNA]</scope>
</reference>
<sequence>MYIYGSVLVLAVLEFENHRFSRIRKNSNLRTIGSTNGSGSVPEPRFRIGFGSVLGSRFFCSPLIISSCRERKSRSRSRIAKKPPFHNLSAVGVYIPPPFLFSHTLSNGYTHTQLFPPTLYYLSHTQAPFLSSSLVCYEICSLRLREKRKQTNNFTPPNSLCIDYYTNIHAEGVNFDVLSQNLRKGEKWGS</sequence>
<protein>
    <submittedName>
        <fullName evidence="1">Uncharacterized protein</fullName>
    </submittedName>
</protein>
<evidence type="ECO:0000313" key="2">
    <source>
        <dbReference type="Proteomes" id="UP001632038"/>
    </source>
</evidence>
<proteinExistence type="predicted"/>
<gene>
    <name evidence="1" type="ORF">CASFOL_042682</name>
</gene>
<evidence type="ECO:0000313" key="1">
    <source>
        <dbReference type="EMBL" id="KAL3613419.1"/>
    </source>
</evidence>
<organism evidence="1 2">
    <name type="scientific">Castilleja foliolosa</name>
    <dbReference type="NCBI Taxonomy" id="1961234"/>
    <lineage>
        <taxon>Eukaryota</taxon>
        <taxon>Viridiplantae</taxon>
        <taxon>Streptophyta</taxon>
        <taxon>Embryophyta</taxon>
        <taxon>Tracheophyta</taxon>
        <taxon>Spermatophyta</taxon>
        <taxon>Magnoliopsida</taxon>
        <taxon>eudicotyledons</taxon>
        <taxon>Gunneridae</taxon>
        <taxon>Pentapetalae</taxon>
        <taxon>asterids</taxon>
        <taxon>lamiids</taxon>
        <taxon>Lamiales</taxon>
        <taxon>Orobanchaceae</taxon>
        <taxon>Pedicularideae</taxon>
        <taxon>Castillejinae</taxon>
        <taxon>Castilleja</taxon>
    </lineage>
</organism>
<dbReference type="EMBL" id="JAVIJP010000129">
    <property type="protein sequence ID" value="KAL3613419.1"/>
    <property type="molecule type" value="Genomic_DNA"/>
</dbReference>
<keyword evidence="2" id="KW-1185">Reference proteome</keyword>
<dbReference type="AlphaFoldDB" id="A0ABD3B843"/>
<accession>A0ABD3B843</accession>
<dbReference type="Proteomes" id="UP001632038">
    <property type="component" value="Unassembled WGS sequence"/>
</dbReference>
<comment type="caution">
    <text evidence="1">The sequence shown here is derived from an EMBL/GenBank/DDBJ whole genome shotgun (WGS) entry which is preliminary data.</text>
</comment>
<name>A0ABD3B843_9LAMI</name>